<dbReference type="PATRIC" id="fig|1292037.4.peg.6324"/>
<name>R1FXP6_9PSEU</name>
<keyword evidence="1" id="KW-0808">Transferase</keyword>
<keyword evidence="2" id="KW-1185">Reference proteome</keyword>
<gene>
    <name evidence="1" type="ORF">H480_33675</name>
</gene>
<sequence>MTSQDALNDEQIAAIWVGEPPEHNAAITLADYDPEWPKLFEREAERIRGVLGEQVVVLEHVGSTSVPGLCAKPIIDILLEVPDSGDEDAYVPALAAAGYRLVIREPDWEKHRCFKGPDTNINLHVHSPGNGETPRFRLFRDRLRSHPEELELYAAKKRELAARVWKYVQNYADAKTAVINEIIDRARAEQYDGHAEDSVTDAR</sequence>
<dbReference type="EMBL" id="AOUO01000561">
    <property type="protein sequence ID" value="EOD64087.1"/>
    <property type="molecule type" value="Genomic_DNA"/>
</dbReference>
<reference evidence="1 2" key="1">
    <citation type="submission" date="2013-02" db="EMBL/GenBank/DDBJ databases">
        <title>Draft genome sequence of Amycolatopsis vancoresmycina strain DSM 44592T.</title>
        <authorList>
            <person name="Kumar S."/>
            <person name="Kaur N."/>
            <person name="Kaur C."/>
            <person name="Raghava G.P.S."/>
            <person name="Mayilraj S."/>
        </authorList>
    </citation>
    <scope>NUCLEOTIDE SEQUENCE [LARGE SCALE GENOMIC DNA]</scope>
    <source>
        <strain evidence="1 2">DSM 44592</strain>
    </source>
</reference>
<keyword evidence="1" id="KW-0489">Methyltransferase</keyword>
<dbReference type="SUPFAM" id="SSF81301">
    <property type="entry name" value="Nucleotidyltransferase"/>
    <property type="match status" value="1"/>
</dbReference>
<comment type="caution">
    <text evidence="1">The sequence shown here is derived from an EMBL/GenBank/DDBJ whole genome shotgun (WGS) entry which is preliminary data.</text>
</comment>
<dbReference type="Proteomes" id="UP000014139">
    <property type="component" value="Unassembled WGS sequence"/>
</dbReference>
<protein>
    <submittedName>
        <fullName evidence="1">Cyclopropane fatty acid synthase/methyltransferase</fullName>
    </submittedName>
</protein>
<dbReference type="GO" id="GO:0008168">
    <property type="term" value="F:methyltransferase activity"/>
    <property type="evidence" value="ECO:0007669"/>
    <property type="project" value="UniProtKB-KW"/>
</dbReference>
<dbReference type="eggNOG" id="COG2320">
    <property type="taxonomic scope" value="Bacteria"/>
</dbReference>
<dbReference type="Pfam" id="PF04229">
    <property type="entry name" value="GrpB"/>
    <property type="match status" value="1"/>
</dbReference>
<dbReference type="Gene3D" id="3.30.460.10">
    <property type="entry name" value="Beta Polymerase, domain 2"/>
    <property type="match status" value="1"/>
</dbReference>
<dbReference type="PANTHER" id="PTHR34822:SF1">
    <property type="entry name" value="GRPB FAMILY PROTEIN"/>
    <property type="match status" value="1"/>
</dbReference>
<dbReference type="GO" id="GO:0032259">
    <property type="term" value="P:methylation"/>
    <property type="evidence" value="ECO:0007669"/>
    <property type="project" value="UniProtKB-KW"/>
</dbReference>
<dbReference type="PANTHER" id="PTHR34822">
    <property type="entry name" value="GRPB DOMAIN PROTEIN (AFU_ORTHOLOGUE AFUA_1G01530)"/>
    <property type="match status" value="1"/>
</dbReference>
<dbReference type="AlphaFoldDB" id="R1FXP6"/>
<evidence type="ECO:0000313" key="2">
    <source>
        <dbReference type="Proteomes" id="UP000014139"/>
    </source>
</evidence>
<dbReference type="InterPro" id="IPR007344">
    <property type="entry name" value="GrpB/CoaE"/>
</dbReference>
<evidence type="ECO:0000313" key="1">
    <source>
        <dbReference type="EMBL" id="EOD64087.1"/>
    </source>
</evidence>
<proteinExistence type="predicted"/>
<dbReference type="RefSeq" id="WP_004559124.1">
    <property type="nucleotide sequence ID" value="NZ_AOUO01000561.1"/>
</dbReference>
<organism evidence="1 2">
    <name type="scientific">Amycolatopsis vancoresmycina DSM 44592</name>
    <dbReference type="NCBI Taxonomy" id="1292037"/>
    <lineage>
        <taxon>Bacteria</taxon>
        <taxon>Bacillati</taxon>
        <taxon>Actinomycetota</taxon>
        <taxon>Actinomycetes</taxon>
        <taxon>Pseudonocardiales</taxon>
        <taxon>Pseudonocardiaceae</taxon>
        <taxon>Amycolatopsis</taxon>
    </lineage>
</organism>
<dbReference type="InterPro" id="IPR043519">
    <property type="entry name" value="NT_sf"/>
</dbReference>
<accession>R1FXP6</accession>